<evidence type="ECO:0000313" key="2">
    <source>
        <dbReference type="Proteomes" id="UP000078542"/>
    </source>
</evidence>
<gene>
    <name evidence="1" type="ORF">ALC62_00245</name>
</gene>
<keyword evidence="2" id="KW-1185">Reference proteome</keyword>
<reference evidence="1 2" key="1">
    <citation type="submission" date="2016-03" db="EMBL/GenBank/DDBJ databases">
        <title>Cyphomyrmex costatus WGS genome.</title>
        <authorList>
            <person name="Nygaard S."/>
            <person name="Hu H."/>
            <person name="Boomsma J."/>
            <person name="Zhang G."/>
        </authorList>
    </citation>
    <scope>NUCLEOTIDE SEQUENCE [LARGE SCALE GENOMIC DNA]</scope>
    <source>
        <strain evidence="1">MS0001</strain>
        <tissue evidence="1">Whole body</tissue>
    </source>
</reference>
<dbReference type="Proteomes" id="UP000078542">
    <property type="component" value="Unassembled WGS sequence"/>
</dbReference>
<proteinExistence type="predicted"/>
<accession>A0A195D8N0</accession>
<dbReference type="EMBL" id="KQ976749">
    <property type="protein sequence ID" value="KYN08789.1"/>
    <property type="molecule type" value="Genomic_DNA"/>
</dbReference>
<dbReference type="AlphaFoldDB" id="A0A195D8N0"/>
<protein>
    <submittedName>
        <fullName evidence="1">Uncharacterized protein</fullName>
    </submittedName>
</protein>
<organism evidence="1 2">
    <name type="scientific">Cyphomyrmex costatus</name>
    <dbReference type="NCBI Taxonomy" id="456900"/>
    <lineage>
        <taxon>Eukaryota</taxon>
        <taxon>Metazoa</taxon>
        <taxon>Ecdysozoa</taxon>
        <taxon>Arthropoda</taxon>
        <taxon>Hexapoda</taxon>
        <taxon>Insecta</taxon>
        <taxon>Pterygota</taxon>
        <taxon>Neoptera</taxon>
        <taxon>Endopterygota</taxon>
        <taxon>Hymenoptera</taxon>
        <taxon>Apocrita</taxon>
        <taxon>Aculeata</taxon>
        <taxon>Formicoidea</taxon>
        <taxon>Formicidae</taxon>
        <taxon>Myrmicinae</taxon>
        <taxon>Cyphomyrmex</taxon>
    </lineage>
</organism>
<sequence length="139" mass="15434">MATMLKPSTEYNQRAAIIEGLRAGRTATEIIRFFGYPRSIVYEVVAKFTSKERPAVVEKAQALILDNPGQSLRKLASIVGASGPKSGRPYVFQQEGAPAHTSHLIQNWLSMSIRFGPRNSGLLTTHRFKSFGLLRTERS</sequence>
<name>A0A195D8N0_9HYME</name>
<evidence type="ECO:0000313" key="1">
    <source>
        <dbReference type="EMBL" id="KYN08789.1"/>
    </source>
</evidence>